<evidence type="ECO:0000313" key="1">
    <source>
        <dbReference type="EMBL" id="CAE0360414.1"/>
    </source>
</evidence>
<reference evidence="1" key="1">
    <citation type="submission" date="2021-01" db="EMBL/GenBank/DDBJ databases">
        <authorList>
            <person name="Corre E."/>
            <person name="Pelletier E."/>
            <person name="Niang G."/>
            <person name="Scheremetjew M."/>
            <person name="Finn R."/>
            <person name="Kale V."/>
            <person name="Holt S."/>
            <person name="Cochrane G."/>
            <person name="Meng A."/>
            <person name="Brown T."/>
            <person name="Cohen L."/>
        </authorList>
    </citation>
    <scope>NUCLEOTIDE SEQUENCE</scope>
    <source>
        <strain evidence="1">CCMP1510</strain>
    </source>
</reference>
<accession>A0A7S3JRP1</accession>
<protein>
    <submittedName>
        <fullName evidence="1">Uncharacterized protein</fullName>
    </submittedName>
</protein>
<sequence>MSPTIFVASTEDHELTTKRIREVWPGATEELRLELHLLRRYEMTKNVKEKDVILLCHYFDGRTLLTDNDGLYNTFLVEAVAATGGYVFVALTGVPADDRLARLDLINQLTHDGQTSISELHRQKRFFTWDSFPSKAQVNIIVSAAKDEKEQCPLQLPISIKEHAAAYRQNGSAHSRKKLASANGIANHNRTAWRCSLL</sequence>
<dbReference type="EMBL" id="HBIJ01001590">
    <property type="protein sequence ID" value="CAE0360414.1"/>
    <property type="molecule type" value="Transcribed_RNA"/>
</dbReference>
<proteinExistence type="predicted"/>
<dbReference type="AlphaFoldDB" id="A0A7S3JRP1"/>
<name>A0A7S3JRP1_9STRA</name>
<organism evidence="1">
    <name type="scientific">Aureoumbra lagunensis</name>
    <dbReference type="NCBI Taxonomy" id="44058"/>
    <lineage>
        <taxon>Eukaryota</taxon>
        <taxon>Sar</taxon>
        <taxon>Stramenopiles</taxon>
        <taxon>Ochrophyta</taxon>
        <taxon>Pelagophyceae</taxon>
        <taxon>Pelagomonadales</taxon>
        <taxon>Aureoumbra</taxon>
    </lineage>
</organism>
<gene>
    <name evidence="1" type="ORF">ALAG00032_LOCUS1144</name>
</gene>